<feature type="region of interest" description="Disordered" evidence="1">
    <location>
        <begin position="644"/>
        <end position="693"/>
    </location>
</feature>
<dbReference type="Proteomes" id="UP001165121">
    <property type="component" value="Unassembled WGS sequence"/>
</dbReference>
<reference evidence="2" key="1">
    <citation type="submission" date="2023-04" db="EMBL/GenBank/DDBJ databases">
        <title>Phytophthora fragariaefolia NBRC 109709.</title>
        <authorList>
            <person name="Ichikawa N."/>
            <person name="Sato H."/>
            <person name="Tonouchi N."/>
        </authorList>
    </citation>
    <scope>NUCLEOTIDE SEQUENCE</scope>
    <source>
        <strain evidence="2">NBRC 109709</strain>
    </source>
</reference>
<keyword evidence="3" id="KW-1185">Reference proteome</keyword>
<accession>A0A9W7CKA7</accession>
<sequence>MLYYPEDYSNARLWQASSVIYFSFDHLKQQLPSSVHPQALLAMVRGIKFALVSAAAVAAIIDAFLEDVPSFAVPSFDYGALHDGDAPNRMLEALERGGIVALKNIPNYANVRERFLASAVQCAIASEHNDEGMRYLSTKQFHDGTRRLTLRAAADRELVEMNAKSMEAMEVNCPGHRELHEEFSSMVERGVDTFASVLDKTEFTMGDGERHISARKLVGDAKRLDHFHAYEAVTLPPSSVRRSLSPDEIERDLSLAMHEDHGLFIAMAAPKFFSVNAQDRSVHERRLKSDASGMVIGSAELDEIVRPELKSDELVVMMGTGASRWLETSHHLPAVMHGMRMPEEMVWDNEATPGQRNLRAWFGKMTLLPAYQRLLNSKMYFDEFTNRTTRYLQANDNSDDDIKAIGCAGGRHLVESEGSCTYTICTLKPGVDKPPTVGCNQACNYHTEFFDAKCEKKCDCTGATTEADVCWMLCVARLPVSECALKDQECSGLKMVCASNATDTNATTALSATEAPTSTDTPLPTIATVSTETPLPTTLTSETSALTTSSPMATLDPSPPLSTETLETTISLPSSTPELPTETPTSTTLSPLEPSTQLPTKSAPQHVTNEPPEETATTAPLNGLPNLTRAPLATINAVATLPSSTKSPIAATTPSAFTTEAPSISTPISPSAPEMPARTEPITEEPMVPGGHC</sequence>
<organism evidence="2 3">
    <name type="scientific">Phytophthora fragariaefolia</name>
    <dbReference type="NCBI Taxonomy" id="1490495"/>
    <lineage>
        <taxon>Eukaryota</taxon>
        <taxon>Sar</taxon>
        <taxon>Stramenopiles</taxon>
        <taxon>Oomycota</taxon>
        <taxon>Peronosporomycetes</taxon>
        <taxon>Peronosporales</taxon>
        <taxon>Peronosporaceae</taxon>
        <taxon>Phytophthora</taxon>
    </lineage>
</organism>
<feature type="region of interest" description="Disordered" evidence="1">
    <location>
        <begin position="509"/>
        <end position="627"/>
    </location>
</feature>
<feature type="compositionally biased region" description="Low complexity" evidence="1">
    <location>
        <begin position="527"/>
        <end position="551"/>
    </location>
</feature>
<dbReference type="EMBL" id="BSXT01000731">
    <property type="protein sequence ID" value="GMF33240.1"/>
    <property type="molecule type" value="Genomic_DNA"/>
</dbReference>
<name>A0A9W7CKA7_9STRA</name>
<proteinExistence type="predicted"/>
<dbReference type="AlphaFoldDB" id="A0A9W7CKA7"/>
<comment type="caution">
    <text evidence="2">The sequence shown here is derived from an EMBL/GenBank/DDBJ whole genome shotgun (WGS) entry which is preliminary data.</text>
</comment>
<feature type="compositionally biased region" description="Low complexity" evidence="1">
    <location>
        <begin position="659"/>
        <end position="674"/>
    </location>
</feature>
<dbReference type="PANTHER" id="PTHR40855:SF1">
    <property type="entry name" value="CLAVAMINATE SYNTHASE-LIKE PROTEIN"/>
    <property type="match status" value="1"/>
</dbReference>
<evidence type="ECO:0000256" key="1">
    <source>
        <dbReference type="SAM" id="MobiDB-lite"/>
    </source>
</evidence>
<protein>
    <submittedName>
        <fullName evidence="2">Unnamed protein product</fullName>
    </submittedName>
</protein>
<gene>
    <name evidence="2" type="ORF">Pfra01_000817200</name>
</gene>
<feature type="compositionally biased region" description="Low complexity" evidence="1">
    <location>
        <begin position="561"/>
        <end position="600"/>
    </location>
</feature>
<dbReference type="PANTHER" id="PTHR40855">
    <property type="entry name" value="DIOX_N DOMAIN-CONTAINING PROTEIN"/>
    <property type="match status" value="1"/>
</dbReference>
<dbReference type="OrthoDB" id="161305at2759"/>
<evidence type="ECO:0000313" key="2">
    <source>
        <dbReference type="EMBL" id="GMF33240.1"/>
    </source>
</evidence>
<feature type="compositionally biased region" description="Polar residues" evidence="1">
    <location>
        <begin position="644"/>
        <end position="658"/>
    </location>
</feature>
<evidence type="ECO:0000313" key="3">
    <source>
        <dbReference type="Proteomes" id="UP001165121"/>
    </source>
</evidence>